<keyword evidence="2" id="KW-1185">Reference proteome</keyword>
<name>A0A562WAT9_9ACTN</name>
<dbReference type="EMBL" id="VLLP01000001">
    <property type="protein sequence ID" value="TWJ27403.1"/>
    <property type="molecule type" value="Genomic_DNA"/>
</dbReference>
<evidence type="ECO:0000313" key="1">
    <source>
        <dbReference type="EMBL" id="TWJ27403.1"/>
    </source>
</evidence>
<protein>
    <submittedName>
        <fullName evidence="1">Uncharacterized protein</fullName>
    </submittedName>
</protein>
<sequence>MGGGVVGGAVVVGGGVVGVVPPQGAPLRVQLPGAPEPVATKPKDTDAPGAMLPFQERLVKVYRWPEEVSRASQ</sequence>
<organism evidence="1 2">
    <name type="scientific">Micromonospora sagamiensis</name>
    <dbReference type="NCBI Taxonomy" id="47875"/>
    <lineage>
        <taxon>Bacteria</taxon>
        <taxon>Bacillati</taxon>
        <taxon>Actinomycetota</taxon>
        <taxon>Actinomycetes</taxon>
        <taxon>Micromonosporales</taxon>
        <taxon>Micromonosporaceae</taxon>
        <taxon>Micromonospora</taxon>
    </lineage>
</organism>
<dbReference type="AlphaFoldDB" id="A0A562WAT9"/>
<reference evidence="1 2" key="1">
    <citation type="submission" date="2019-07" db="EMBL/GenBank/DDBJ databases">
        <title>R&amp;d 2014.</title>
        <authorList>
            <person name="Klenk H.-P."/>
        </authorList>
    </citation>
    <scope>NUCLEOTIDE SEQUENCE [LARGE SCALE GENOMIC DNA]</scope>
    <source>
        <strain evidence="1 2">DSM 43912</strain>
    </source>
</reference>
<proteinExistence type="predicted"/>
<dbReference type="Proteomes" id="UP000319728">
    <property type="component" value="Unassembled WGS sequence"/>
</dbReference>
<accession>A0A562WAT9</accession>
<gene>
    <name evidence="1" type="ORF">JD81_00892</name>
</gene>
<evidence type="ECO:0000313" key="2">
    <source>
        <dbReference type="Proteomes" id="UP000319728"/>
    </source>
</evidence>
<comment type="caution">
    <text evidence="1">The sequence shown here is derived from an EMBL/GenBank/DDBJ whole genome shotgun (WGS) entry which is preliminary data.</text>
</comment>